<protein>
    <submittedName>
        <fullName evidence="1">Uncharacterized protein</fullName>
    </submittedName>
</protein>
<reference evidence="1" key="1">
    <citation type="submission" date="2023-05" db="EMBL/GenBank/DDBJ databases">
        <authorList>
            <consortium name="ELIXIR-Norway"/>
        </authorList>
    </citation>
    <scope>NUCLEOTIDE SEQUENCE</scope>
</reference>
<dbReference type="Proteomes" id="UP001162501">
    <property type="component" value="Chromosome 1"/>
</dbReference>
<evidence type="ECO:0000313" key="1">
    <source>
        <dbReference type="EMBL" id="CAM9329354.1"/>
    </source>
</evidence>
<proteinExistence type="predicted"/>
<sequence>MYFRSQKGLTGLSDVYITASPRSAPTGQFLPISEEEGKAGGGIHSRENLSVADEREKSVHNENAETQHQGREDTKKSEGAPPPPSLGETSDAFRGPEHSGKE</sequence>
<accession>A0AC59Y384</accession>
<gene>
    <name evidence="1" type="ORF">MRATA1EN22A_LOCUS1039</name>
</gene>
<organism evidence="1 2">
    <name type="scientific">Rangifer tarandus platyrhynchus</name>
    <name type="common">Svalbard reindeer</name>
    <dbReference type="NCBI Taxonomy" id="3082113"/>
    <lineage>
        <taxon>Eukaryota</taxon>
        <taxon>Metazoa</taxon>
        <taxon>Chordata</taxon>
        <taxon>Craniata</taxon>
        <taxon>Vertebrata</taxon>
        <taxon>Euteleostomi</taxon>
        <taxon>Mammalia</taxon>
        <taxon>Eutheria</taxon>
        <taxon>Laurasiatheria</taxon>
        <taxon>Artiodactyla</taxon>
        <taxon>Ruminantia</taxon>
        <taxon>Pecora</taxon>
        <taxon>Cervidae</taxon>
        <taxon>Odocoileinae</taxon>
        <taxon>Rangifer</taxon>
    </lineage>
</organism>
<reference evidence="1" key="2">
    <citation type="submission" date="2025-03" db="EMBL/GenBank/DDBJ databases">
        <authorList>
            <consortium name="ELIXIR-Norway"/>
            <consortium name="Elixir Norway"/>
        </authorList>
    </citation>
    <scope>NUCLEOTIDE SEQUENCE</scope>
</reference>
<name>A0AC59Y384_RANTA</name>
<evidence type="ECO:0000313" key="2">
    <source>
        <dbReference type="Proteomes" id="UP001162501"/>
    </source>
</evidence>
<dbReference type="EMBL" id="OX596085">
    <property type="protein sequence ID" value="CAM9329354.1"/>
    <property type="molecule type" value="Genomic_DNA"/>
</dbReference>